<feature type="region of interest" description="Disordered" evidence="1">
    <location>
        <begin position="242"/>
        <end position="327"/>
    </location>
</feature>
<gene>
    <name evidence="2" type="ORF">OsJ_21975</name>
</gene>
<organism evidence="2">
    <name type="scientific">Oryza sativa subsp. japonica</name>
    <name type="common">Rice</name>
    <dbReference type="NCBI Taxonomy" id="39947"/>
    <lineage>
        <taxon>Eukaryota</taxon>
        <taxon>Viridiplantae</taxon>
        <taxon>Streptophyta</taxon>
        <taxon>Embryophyta</taxon>
        <taxon>Tracheophyta</taxon>
        <taxon>Spermatophyta</taxon>
        <taxon>Magnoliopsida</taxon>
        <taxon>Liliopsida</taxon>
        <taxon>Poales</taxon>
        <taxon>Poaceae</taxon>
        <taxon>BOP clade</taxon>
        <taxon>Oryzoideae</taxon>
        <taxon>Oryzeae</taxon>
        <taxon>Oryzinae</taxon>
        <taxon>Oryza</taxon>
        <taxon>Oryza sativa</taxon>
    </lineage>
</organism>
<reference evidence="2" key="2">
    <citation type="submission" date="2008-12" db="EMBL/GenBank/DDBJ databases">
        <title>Improved gene annotation of the rice (Oryza sativa) genomes.</title>
        <authorList>
            <person name="Wang J."/>
            <person name="Li R."/>
            <person name="Fan W."/>
            <person name="Huang Q."/>
            <person name="Zhang J."/>
            <person name="Zhou Y."/>
            <person name="Hu Y."/>
            <person name="Zi S."/>
            <person name="Li J."/>
            <person name="Ni P."/>
            <person name="Zheng H."/>
            <person name="Zhang Y."/>
            <person name="Zhao M."/>
            <person name="Hao Q."/>
            <person name="McDermott J."/>
            <person name="Samudrala R."/>
            <person name="Kristiansen K."/>
            <person name="Wong G.K.-S."/>
        </authorList>
    </citation>
    <scope>NUCLEOTIDE SEQUENCE</scope>
</reference>
<reference evidence="2" key="1">
    <citation type="journal article" date="2005" name="PLoS Biol.">
        <title>The genomes of Oryza sativa: a history of duplications.</title>
        <authorList>
            <person name="Yu J."/>
            <person name="Wang J."/>
            <person name="Lin W."/>
            <person name="Li S."/>
            <person name="Li H."/>
            <person name="Zhou J."/>
            <person name="Ni P."/>
            <person name="Dong W."/>
            <person name="Hu S."/>
            <person name="Zeng C."/>
            <person name="Zhang J."/>
            <person name="Zhang Y."/>
            <person name="Li R."/>
            <person name="Xu Z."/>
            <person name="Li S."/>
            <person name="Li X."/>
            <person name="Zheng H."/>
            <person name="Cong L."/>
            <person name="Lin L."/>
            <person name="Yin J."/>
            <person name="Geng J."/>
            <person name="Li G."/>
            <person name="Shi J."/>
            <person name="Liu J."/>
            <person name="Lv H."/>
            <person name="Li J."/>
            <person name="Wang J."/>
            <person name="Deng Y."/>
            <person name="Ran L."/>
            <person name="Shi X."/>
            <person name="Wang X."/>
            <person name="Wu Q."/>
            <person name="Li C."/>
            <person name="Ren X."/>
            <person name="Wang J."/>
            <person name="Wang X."/>
            <person name="Li D."/>
            <person name="Liu D."/>
            <person name="Zhang X."/>
            <person name="Ji Z."/>
            <person name="Zhao W."/>
            <person name="Sun Y."/>
            <person name="Zhang Z."/>
            <person name="Bao J."/>
            <person name="Han Y."/>
            <person name="Dong L."/>
            <person name="Ji J."/>
            <person name="Chen P."/>
            <person name="Wu S."/>
            <person name="Liu J."/>
            <person name="Xiao Y."/>
            <person name="Bu D."/>
            <person name="Tan J."/>
            <person name="Yang L."/>
            <person name="Ye C."/>
            <person name="Zhang J."/>
            <person name="Xu J."/>
            <person name="Zhou Y."/>
            <person name="Yu Y."/>
            <person name="Zhang B."/>
            <person name="Zhuang S."/>
            <person name="Wei H."/>
            <person name="Liu B."/>
            <person name="Lei M."/>
            <person name="Yu H."/>
            <person name="Li Y."/>
            <person name="Xu H."/>
            <person name="Wei S."/>
            <person name="He X."/>
            <person name="Fang L."/>
            <person name="Zhang Z."/>
            <person name="Zhang Y."/>
            <person name="Huang X."/>
            <person name="Su Z."/>
            <person name="Tong W."/>
            <person name="Li J."/>
            <person name="Tong Z."/>
            <person name="Li S."/>
            <person name="Ye J."/>
            <person name="Wang L."/>
            <person name="Fang L."/>
            <person name="Lei T."/>
            <person name="Chen C."/>
            <person name="Chen H."/>
            <person name="Xu Z."/>
            <person name="Li H."/>
            <person name="Huang H."/>
            <person name="Zhang F."/>
            <person name="Xu H."/>
            <person name="Li N."/>
            <person name="Zhao C."/>
            <person name="Li S."/>
            <person name="Dong L."/>
            <person name="Huang Y."/>
            <person name="Li L."/>
            <person name="Xi Y."/>
            <person name="Qi Q."/>
            <person name="Li W."/>
            <person name="Zhang B."/>
            <person name="Hu W."/>
            <person name="Zhang Y."/>
            <person name="Tian X."/>
            <person name="Jiao Y."/>
            <person name="Liang X."/>
            <person name="Jin J."/>
            <person name="Gao L."/>
            <person name="Zheng W."/>
            <person name="Hao B."/>
            <person name="Liu S."/>
            <person name="Wang W."/>
            <person name="Yuan L."/>
            <person name="Cao M."/>
            <person name="McDermott J."/>
            <person name="Samudrala R."/>
            <person name="Wang J."/>
            <person name="Wong G.K."/>
            <person name="Yang H."/>
        </authorList>
    </citation>
    <scope>NUCLEOTIDE SEQUENCE [LARGE SCALE GENOMIC DNA]</scope>
</reference>
<protein>
    <submittedName>
        <fullName evidence="2">Uncharacterized protein</fullName>
    </submittedName>
</protein>
<evidence type="ECO:0000313" key="2">
    <source>
        <dbReference type="EMBL" id="EEE66017.1"/>
    </source>
</evidence>
<feature type="compositionally biased region" description="Basic and acidic residues" evidence="1">
    <location>
        <begin position="285"/>
        <end position="295"/>
    </location>
</feature>
<accession>B9FU55</accession>
<feature type="compositionally biased region" description="Basic residues" evidence="1">
    <location>
        <begin position="296"/>
        <end position="306"/>
    </location>
</feature>
<name>B9FU55_ORYSJ</name>
<feature type="compositionally biased region" description="Pro residues" evidence="1">
    <location>
        <begin position="242"/>
        <end position="259"/>
    </location>
</feature>
<feature type="compositionally biased region" description="Basic and acidic residues" evidence="1">
    <location>
        <begin position="307"/>
        <end position="321"/>
    </location>
</feature>
<sequence length="327" mass="35584">MEGMDPVACGAPDRSIRLHNGEGKEVVVEEVDLAAATTMTTTTIVMMTLAAMTTTIAGSQQGFSGSASTLPLLDLAKVTYRHDADGRHSPARLLEPPPDMDSLYPVMNSNPHFCCRHLYCHQLRLLLPCGFPPPLVPSLHREQSRPDPEGESSPTVAFLAATWRLETCAGWLQEPSSPTPRTSLPTRLALTCAATLVFPMCCSPTTAAGKVSDIVDYLPVELELLSDIALLHLNSTRFCHPPLPPRARPQQQPPRPPLPHHCARLPLQQLQGRHPAPASPKCHTRSSDDEGEGARMHRRRTERRRRGGADGEECMREKGDGVGEGSG</sequence>
<dbReference type="AlphaFoldDB" id="B9FU55"/>
<dbReference type="EMBL" id="CM000143">
    <property type="protein sequence ID" value="EEE66017.1"/>
    <property type="molecule type" value="Genomic_DNA"/>
</dbReference>
<evidence type="ECO:0000256" key="1">
    <source>
        <dbReference type="SAM" id="MobiDB-lite"/>
    </source>
</evidence>
<proteinExistence type="predicted"/>
<dbReference type="Proteomes" id="UP000007752">
    <property type="component" value="Chromosome 6"/>
</dbReference>